<reference evidence="1" key="1">
    <citation type="journal article" date="2019" name="bioRxiv">
        <title>The Genome of the Zebra Mussel, Dreissena polymorpha: A Resource for Invasive Species Research.</title>
        <authorList>
            <person name="McCartney M.A."/>
            <person name="Auch B."/>
            <person name="Kono T."/>
            <person name="Mallez S."/>
            <person name="Zhang Y."/>
            <person name="Obille A."/>
            <person name="Becker A."/>
            <person name="Abrahante J.E."/>
            <person name="Garbe J."/>
            <person name="Badalamenti J.P."/>
            <person name="Herman A."/>
            <person name="Mangelson H."/>
            <person name="Liachko I."/>
            <person name="Sullivan S."/>
            <person name="Sone E.D."/>
            <person name="Koren S."/>
            <person name="Silverstein K.A.T."/>
            <person name="Beckman K.B."/>
            <person name="Gohl D.M."/>
        </authorList>
    </citation>
    <scope>NUCLEOTIDE SEQUENCE</scope>
    <source>
        <strain evidence="1">Duluth1</strain>
        <tissue evidence="1">Whole animal</tissue>
    </source>
</reference>
<evidence type="ECO:0000313" key="2">
    <source>
        <dbReference type="Proteomes" id="UP000828390"/>
    </source>
</evidence>
<gene>
    <name evidence="1" type="ORF">DPMN_107517</name>
</gene>
<reference evidence="1" key="2">
    <citation type="submission" date="2020-11" db="EMBL/GenBank/DDBJ databases">
        <authorList>
            <person name="McCartney M.A."/>
            <person name="Auch B."/>
            <person name="Kono T."/>
            <person name="Mallez S."/>
            <person name="Becker A."/>
            <person name="Gohl D.M."/>
            <person name="Silverstein K.A.T."/>
            <person name="Koren S."/>
            <person name="Bechman K.B."/>
            <person name="Herman A."/>
            <person name="Abrahante J.E."/>
            <person name="Garbe J."/>
        </authorList>
    </citation>
    <scope>NUCLEOTIDE SEQUENCE</scope>
    <source>
        <strain evidence="1">Duluth1</strain>
        <tissue evidence="1">Whole animal</tissue>
    </source>
</reference>
<accession>A0A9D4K722</accession>
<dbReference type="Proteomes" id="UP000828390">
    <property type="component" value="Unassembled WGS sequence"/>
</dbReference>
<proteinExistence type="predicted"/>
<dbReference type="AlphaFoldDB" id="A0A9D4K722"/>
<dbReference type="EMBL" id="JAIWYP010000004">
    <property type="protein sequence ID" value="KAH3834198.1"/>
    <property type="molecule type" value="Genomic_DNA"/>
</dbReference>
<evidence type="ECO:0000313" key="1">
    <source>
        <dbReference type="EMBL" id="KAH3834198.1"/>
    </source>
</evidence>
<keyword evidence="2" id="KW-1185">Reference proteome</keyword>
<name>A0A9D4K722_DREPO</name>
<organism evidence="1 2">
    <name type="scientific">Dreissena polymorpha</name>
    <name type="common">Zebra mussel</name>
    <name type="synonym">Mytilus polymorpha</name>
    <dbReference type="NCBI Taxonomy" id="45954"/>
    <lineage>
        <taxon>Eukaryota</taxon>
        <taxon>Metazoa</taxon>
        <taxon>Spiralia</taxon>
        <taxon>Lophotrochozoa</taxon>
        <taxon>Mollusca</taxon>
        <taxon>Bivalvia</taxon>
        <taxon>Autobranchia</taxon>
        <taxon>Heteroconchia</taxon>
        <taxon>Euheterodonta</taxon>
        <taxon>Imparidentia</taxon>
        <taxon>Neoheterodontei</taxon>
        <taxon>Myida</taxon>
        <taxon>Dreissenoidea</taxon>
        <taxon>Dreissenidae</taxon>
        <taxon>Dreissena</taxon>
    </lineage>
</organism>
<protein>
    <submittedName>
        <fullName evidence="1">Uncharacterized protein</fullName>
    </submittedName>
</protein>
<comment type="caution">
    <text evidence="1">The sequence shown here is derived from an EMBL/GenBank/DDBJ whole genome shotgun (WGS) entry which is preliminary data.</text>
</comment>
<sequence length="54" mass="6130">MGNTSCELQDRPNILYETARAYVIEVSMGKSKIVVNSKTNTSEDFTMNDEKLEK</sequence>